<gene>
    <name evidence="4" type="ORF">N7494_013078</name>
</gene>
<organism evidence="4 5">
    <name type="scientific">Penicillium frequentans</name>
    <dbReference type="NCBI Taxonomy" id="3151616"/>
    <lineage>
        <taxon>Eukaryota</taxon>
        <taxon>Fungi</taxon>
        <taxon>Dikarya</taxon>
        <taxon>Ascomycota</taxon>
        <taxon>Pezizomycotina</taxon>
        <taxon>Eurotiomycetes</taxon>
        <taxon>Eurotiomycetidae</taxon>
        <taxon>Eurotiales</taxon>
        <taxon>Aspergillaceae</taxon>
        <taxon>Penicillium</taxon>
    </lineage>
</organism>
<keyword evidence="5" id="KW-1185">Reference proteome</keyword>
<dbReference type="GO" id="GO:0005576">
    <property type="term" value="C:extracellular region"/>
    <property type="evidence" value="ECO:0007669"/>
    <property type="project" value="InterPro"/>
</dbReference>
<protein>
    <submittedName>
        <fullName evidence="4">Fungal hydrophobin domain-containing protein</fullName>
    </submittedName>
</protein>
<dbReference type="InterPro" id="IPR010636">
    <property type="entry name" value="Class_II_hydrophobin"/>
</dbReference>
<dbReference type="SUPFAM" id="SSF101751">
    <property type="entry name" value="Hydrophobin II, HfbII"/>
    <property type="match status" value="1"/>
</dbReference>
<accession>A0AAD6GB75</accession>
<sequence>MKASIFLIVASASVALAHPASLVEHASSACPNKLYSVPSCCSPNLLKLGCSNPSSAKDGPDLKKKCNDQKPVCCSTPSALAGGLCVQPAGIKEDH</sequence>
<dbReference type="InterPro" id="IPR036686">
    <property type="entry name" value="Class_II_Hydrophobin_sf"/>
</dbReference>
<dbReference type="Gene3D" id="3.20.120.10">
    <property type="entry name" value="Hydrophobin"/>
    <property type="match status" value="1"/>
</dbReference>
<keyword evidence="2" id="KW-1015">Disulfide bond</keyword>
<evidence type="ECO:0000313" key="4">
    <source>
        <dbReference type="EMBL" id="KAJ5526428.1"/>
    </source>
</evidence>
<keyword evidence="3" id="KW-0732">Signal</keyword>
<feature type="signal peptide" evidence="3">
    <location>
        <begin position="1"/>
        <end position="17"/>
    </location>
</feature>
<evidence type="ECO:0000256" key="3">
    <source>
        <dbReference type="SAM" id="SignalP"/>
    </source>
</evidence>
<name>A0AAD6GB75_9EURO</name>
<dbReference type="Pfam" id="PF06766">
    <property type="entry name" value="Hydrophobin_2"/>
    <property type="match status" value="1"/>
</dbReference>
<dbReference type="EMBL" id="JAQIZZ010000008">
    <property type="protein sequence ID" value="KAJ5526428.1"/>
    <property type="molecule type" value="Genomic_DNA"/>
</dbReference>
<comment type="similarity">
    <text evidence="1">Belongs to the cerato-ulmin hydrophobin family.</text>
</comment>
<proteinExistence type="inferred from homology"/>
<reference evidence="4 5" key="1">
    <citation type="journal article" date="2023" name="IMA Fungus">
        <title>Comparative genomic study of the Penicillium genus elucidates a diverse pangenome and 15 lateral gene transfer events.</title>
        <authorList>
            <person name="Petersen C."/>
            <person name="Sorensen T."/>
            <person name="Nielsen M.R."/>
            <person name="Sondergaard T.E."/>
            <person name="Sorensen J.L."/>
            <person name="Fitzpatrick D.A."/>
            <person name="Frisvad J.C."/>
            <person name="Nielsen K.L."/>
        </authorList>
    </citation>
    <scope>NUCLEOTIDE SEQUENCE [LARGE SCALE GENOMIC DNA]</scope>
    <source>
        <strain evidence="4 5">IBT 35679</strain>
    </source>
</reference>
<dbReference type="Proteomes" id="UP001220324">
    <property type="component" value="Unassembled WGS sequence"/>
</dbReference>
<comment type="caution">
    <text evidence="4">The sequence shown here is derived from an EMBL/GenBank/DDBJ whole genome shotgun (WGS) entry which is preliminary data.</text>
</comment>
<evidence type="ECO:0000256" key="1">
    <source>
        <dbReference type="ARBA" id="ARBA00009576"/>
    </source>
</evidence>
<evidence type="ECO:0000313" key="5">
    <source>
        <dbReference type="Proteomes" id="UP001220324"/>
    </source>
</evidence>
<feature type="chain" id="PRO_5042027951" evidence="3">
    <location>
        <begin position="18"/>
        <end position="95"/>
    </location>
</feature>
<dbReference type="AlphaFoldDB" id="A0AAD6GB75"/>
<evidence type="ECO:0000256" key="2">
    <source>
        <dbReference type="ARBA" id="ARBA00023157"/>
    </source>
</evidence>